<sequence>MSLQILLSTYNGEKYIRTQLDSLLAQTYQDFKVLIRDDGSMDKTPEILEEYTHQDPRIVWYGCENIGVVYSFFDLMKHADMTCDYFAFSDQDDEWLPEKLEKAVKMLQTNNSDDPVLYCSDKIIVNEDLMPMDVHVRRDIRRPSFGNALVQGICTGCTAVWNQKLMETLIKHMPNHIENIVMHDWWLYMTASCFGKVCYDKGAYIRYRQHQNNKLGAMITKRQLFFYRLKQLSEPRGLIYRQVKEFVATFGKEMSKENVALATDLLKAEKSVFSRIKILKSKDIFRHKIDDNLVFRIILMLGKL</sequence>
<organism evidence="2 3">
    <name type="scientific">Lacrimispora xylanolytica</name>
    <dbReference type="NCBI Taxonomy" id="29375"/>
    <lineage>
        <taxon>Bacteria</taxon>
        <taxon>Bacillati</taxon>
        <taxon>Bacillota</taxon>
        <taxon>Clostridia</taxon>
        <taxon>Lachnospirales</taxon>
        <taxon>Lachnospiraceae</taxon>
        <taxon>Lacrimispora</taxon>
    </lineage>
</organism>
<dbReference type="PANTHER" id="PTHR22916">
    <property type="entry name" value="GLYCOSYLTRANSFERASE"/>
    <property type="match status" value="1"/>
</dbReference>
<keyword evidence="3" id="KW-1185">Reference proteome</keyword>
<dbReference type="CDD" id="cd04196">
    <property type="entry name" value="GT_2_like_d"/>
    <property type="match status" value="1"/>
</dbReference>
<reference evidence="2" key="1">
    <citation type="submission" date="2022-11" db="EMBL/GenBank/DDBJ databases">
        <title>Lacrimispora xylanolytica sy1, complete genome.</title>
        <authorList>
            <person name="Choi S."/>
        </authorList>
    </citation>
    <scope>NUCLEOTIDE SEQUENCE</scope>
    <source>
        <strain evidence="2">Sy1</strain>
    </source>
</reference>
<feature type="domain" description="Glycosyltransferase 2-like" evidence="1">
    <location>
        <begin position="5"/>
        <end position="135"/>
    </location>
</feature>
<evidence type="ECO:0000313" key="3">
    <source>
        <dbReference type="Proteomes" id="UP001163115"/>
    </source>
</evidence>
<dbReference type="InterPro" id="IPR001173">
    <property type="entry name" value="Glyco_trans_2-like"/>
</dbReference>
<evidence type="ECO:0000313" key="2">
    <source>
        <dbReference type="EMBL" id="WAJ24546.1"/>
    </source>
</evidence>
<name>A0ABY7AGC7_9FIRM</name>
<dbReference type="Pfam" id="PF00535">
    <property type="entry name" value="Glycos_transf_2"/>
    <property type="match status" value="1"/>
</dbReference>
<dbReference type="SUPFAM" id="SSF53448">
    <property type="entry name" value="Nucleotide-diphospho-sugar transferases"/>
    <property type="match status" value="1"/>
</dbReference>
<evidence type="ECO:0000259" key="1">
    <source>
        <dbReference type="Pfam" id="PF00535"/>
    </source>
</evidence>
<proteinExistence type="predicted"/>
<protein>
    <submittedName>
        <fullName evidence="2">Glycosyltransferase family 2 protein</fullName>
    </submittedName>
</protein>
<gene>
    <name evidence="2" type="ORF">OW255_03195</name>
</gene>
<accession>A0ABY7AGC7</accession>
<dbReference type="EMBL" id="CP113524">
    <property type="protein sequence ID" value="WAJ24546.1"/>
    <property type="molecule type" value="Genomic_DNA"/>
</dbReference>
<dbReference type="RefSeq" id="WP_268115618.1">
    <property type="nucleotide sequence ID" value="NZ_CP113524.1"/>
</dbReference>
<dbReference type="Proteomes" id="UP001163115">
    <property type="component" value="Chromosome"/>
</dbReference>
<dbReference type="InterPro" id="IPR029044">
    <property type="entry name" value="Nucleotide-diphossugar_trans"/>
</dbReference>
<dbReference type="Gene3D" id="3.90.550.10">
    <property type="entry name" value="Spore Coat Polysaccharide Biosynthesis Protein SpsA, Chain A"/>
    <property type="match status" value="1"/>
</dbReference>
<dbReference type="PANTHER" id="PTHR22916:SF3">
    <property type="entry name" value="UDP-GLCNAC:BETAGAL BETA-1,3-N-ACETYLGLUCOSAMINYLTRANSFERASE-LIKE PROTEIN 1"/>
    <property type="match status" value="1"/>
</dbReference>